<gene>
    <name evidence="8" type="ORF">ISU02_04185</name>
</gene>
<evidence type="ECO:0000313" key="9">
    <source>
        <dbReference type="Proteomes" id="UP000614200"/>
    </source>
</evidence>
<comment type="subcellular location">
    <subcellularLocation>
        <location evidence="1">Membrane</location>
        <topology evidence="1">Multi-pass membrane protein</topology>
    </subcellularLocation>
</comment>
<dbReference type="RefSeq" id="WP_194700533.1">
    <property type="nucleotide sequence ID" value="NZ_JADKNH010000002.1"/>
</dbReference>
<evidence type="ECO:0000259" key="6">
    <source>
        <dbReference type="PROSITE" id="PS50885"/>
    </source>
</evidence>
<dbReference type="InterPro" id="IPR042295">
    <property type="entry name" value="NarX-like_N_sf"/>
</dbReference>
<dbReference type="InterPro" id="IPR029787">
    <property type="entry name" value="Nucleotide_cyclase"/>
</dbReference>
<dbReference type="Pfam" id="PF00990">
    <property type="entry name" value="GGDEF"/>
    <property type="match status" value="1"/>
</dbReference>
<dbReference type="InterPro" id="IPR043128">
    <property type="entry name" value="Rev_trsase/Diguanyl_cyclase"/>
</dbReference>
<evidence type="ECO:0000256" key="2">
    <source>
        <dbReference type="ARBA" id="ARBA00022692"/>
    </source>
</evidence>
<evidence type="ECO:0000256" key="4">
    <source>
        <dbReference type="ARBA" id="ARBA00023136"/>
    </source>
</evidence>
<feature type="transmembrane region" description="Helical" evidence="5">
    <location>
        <begin position="6"/>
        <end position="26"/>
    </location>
</feature>
<keyword evidence="4 5" id="KW-0472">Membrane</keyword>
<dbReference type="PROSITE" id="PS50885">
    <property type="entry name" value="HAMP"/>
    <property type="match status" value="1"/>
</dbReference>
<evidence type="ECO:0000256" key="1">
    <source>
        <dbReference type="ARBA" id="ARBA00004141"/>
    </source>
</evidence>
<feature type="domain" description="HAMP" evidence="6">
    <location>
        <begin position="192"/>
        <end position="247"/>
    </location>
</feature>
<dbReference type="PROSITE" id="PS50887">
    <property type="entry name" value="GGDEF"/>
    <property type="match status" value="1"/>
</dbReference>
<dbReference type="Gene3D" id="1.20.120.960">
    <property type="entry name" value="Histidine kinase NarX, sensor domain"/>
    <property type="match status" value="1"/>
</dbReference>
<dbReference type="Gene3D" id="3.30.70.270">
    <property type="match status" value="1"/>
</dbReference>
<keyword evidence="9" id="KW-1185">Reference proteome</keyword>
<feature type="transmembrane region" description="Helical" evidence="5">
    <location>
        <begin position="169"/>
        <end position="188"/>
    </location>
</feature>
<organism evidence="8 9">
    <name type="scientific">Fusibacter ferrireducens</name>
    <dbReference type="NCBI Taxonomy" id="2785058"/>
    <lineage>
        <taxon>Bacteria</taxon>
        <taxon>Bacillati</taxon>
        <taxon>Bacillota</taxon>
        <taxon>Clostridia</taxon>
        <taxon>Eubacteriales</taxon>
        <taxon>Eubacteriales Family XII. Incertae Sedis</taxon>
        <taxon>Fusibacter</taxon>
    </lineage>
</organism>
<sequence length="405" mass="46826">MKIKNQLLITHGILVVLALVIVFINISTYKSMENDADIINQAGRLRMLSYNMAQISNQIILENDQIQKDNLASKLKMRIDEFDTTLTLLNGKDMNSNSNNYPRFSVRLETISDEWHVLLKPAYFSIVNSMPKDKSCEKINGEIDAFVNDINEMVSSYSIYAREKITRALIINGGLVLVIIVVTFYSFISTYKGIRKPLKILMRELKALSLVDDEVSKRLKNMDTDEISEMSEYFNEMMYDQLTKTFNRRAGLSKLSRMAQYDNRRHLKLSLCFIDINGLKEVNDQLGHQFGDELIVSTVDGIKVEIREEDFIIRMGGDEFLVVFNGIDCETAEKVWMRIKHRYDQINIEENRKYMISVSHGIVDYGNDEISEVELLIKSADDKMYAEKKYIKEELNVQIIKSEGH</sequence>
<evidence type="ECO:0000256" key="5">
    <source>
        <dbReference type="SAM" id="Phobius"/>
    </source>
</evidence>
<dbReference type="CDD" id="cd01949">
    <property type="entry name" value="GGDEF"/>
    <property type="match status" value="1"/>
</dbReference>
<keyword evidence="3 5" id="KW-1133">Transmembrane helix</keyword>
<dbReference type="Pfam" id="PF13675">
    <property type="entry name" value="PilJ"/>
    <property type="match status" value="1"/>
</dbReference>
<keyword evidence="2 5" id="KW-0812">Transmembrane</keyword>
<reference evidence="8 9" key="1">
    <citation type="submission" date="2020-11" db="EMBL/GenBank/DDBJ databases">
        <title>Fusibacter basophilias sp. nov.</title>
        <authorList>
            <person name="Qiu D."/>
        </authorList>
    </citation>
    <scope>NUCLEOTIDE SEQUENCE [LARGE SCALE GENOMIC DNA]</scope>
    <source>
        <strain evidence="8 9">Q10-2</strain>
    </source>
</reference>
<dbReference type="InterPro" id="IPR029095">
    <property type="entry name" value="NarX-like_N"/>
</dbReference>
<dbReference type="InterPro" id="IPR003660">
    <property type="entry name" value="HAMP_dom"/>
</dbReference>
<dbReference type="NCBIfam" id="TIGR00254">
    <property type="entry name" value="GGDEF"/>
    <property type="match status" value="1"/>
</dbReference>
<dbReference type="PANTHER" id="PTHR45138:SF9">
    <property type="entry name" value="DIGUANYLATE CYCLASE DGCM-RELATED"/>
    <property type="match status" value="1"/>
</dbReference>
<evidence type="ECO:0000259" key="7">
    <source>
        <dbReference type="PROSITE" id="PS50887"/>
    </source>
</evidence>
<name>A0ABR9ZQ83_9FIRM</name>
<dbReference type="SUPFAM" id="SSF55073">
    <property type="entry name" value="Nucleotide cyclase"/>
    <property type="match status" value="1"/>
</dbReference>
<evidence type="ECO:0000256" key="3">
    <source>
        <dbReference type="ARBA" id="ARBA00022989"/>
    </source>
</evidence>
<dbReference type="InterPro" id="IPR050469">
    <property type="entry name" value="Diguanylate_Cyclase"/>
</dbReference>
<dbReference type="SMART" id="SM00267">
    <property type="entry name" value="GGDEF"/>
    <property type="match status" value="1"/>
</dbReference>
<dbReference type="Proteomes" id="UP000614200">
    <property type="component" value="Unassembled WGS sequence"/>
</dbReference>
<dbReference type="EMBL" id="JADKNH010000002">
    <property type="protein sequence ID" value="MBF4692298.1"/>
    <property type="molecule type" value="Genomic_DNA"/>
</dbReference>
<proteinExistence type="predicted"/>
<dbReference type="InterPro" id="IPR000160">
    <property type="entry name" value="GGDEF_dom"/>
</dbReference>
<protein>
    <submittedName>
        <fullName evidence="8">Diguanylate cyclase</fullName>
    </submittedName>
</protein>
<feature type="domain" description="GGDEF" evidence="7">
    <location>
        <begin position="267"/>
        <end position="402"/>
    </location>
</feature>
<comment type="caution">
    <text evidence="8">The sequence shown here is derived from an EMBL/GenBank/DDBJ whole genome shotgun (WGS) entry which is preliminary data.</text>
</comment>
<dbReference type="PANTHER" id="PTHR45138">
    <property type="entry name" value="REGULATORY COMPONENTS OF SENSORY TRANSDUCTION SYSTEM"/>
    <property type="match status" value="1"/>
</dbReference>
<evidence type="ECO:0000313" key="8">
    <source>
        <dbReference type="EMBL" id="MBF4692298.1"/>
    </source>
</evidence>
<accession>A0ABR9ZQ83</accession>